<gene>
    <name evidence="9" type="ORF">F511_11493</name>
</gene>
<feature type="coiled-coil region" evidence="7">
    <location>
        <begin position="213"/>
        <end position="289"/>
    </location>
</feature>
<evidence type="ECO:0000256" key="6">
    <source>
        <dbReference type="ARBA" id="ARBA00023212"/>
    </source>
</evidence>
<dbReference type="Proteomes" id="UP000250235">
    <property type="component" value="Unassembled WGS sequence"/>
</dbReference>
<keyword evidence="3" id="KW-0963">Cytoplasm</keyword>
<name>A0A2Z7CZU8_9LAMI</name>
<feature type="region of interest" description="Disordered" evidence="8">
    <location>
        <begin position="482"/>
        <end position="502"/>
    </location>
</feature>
<evidence type="ECO:0000256" key="8">
    <source>
        <dbReference type="SAM" id="MobiDB-lite"/>
    </source>
</evidence>
<accession>A0A2Z7CZU8</accession>
<feature type="coiled-coil region" evidence="7">
    <location>
        <begin position="102"/>
        <end position="174"/>
    </location>
</feature>
<evidence type="ECO:0000256" key="1">
    <source>
        <dbReference type="ARBA" id="ARBA00004245"/>
    </source>
</evidence>
<dbReference type="EMBL" id="KQ991570">
    <property type="protein sequence ID" value="KZV51805.1"/>
    <property type="molecule type" value="Genomic_DNA"/>
</dbReference>
<dbReference type="PANTHER" id="PTHR31246">
    <property type="entry name" value="MICROTUBULE-ASSOCIATED PROTEIN 70-2"/>
    <property type="match status" value="1"/>
</dbReference>
<dbReference type="OrthoDB" id="1906253at2759"/>
<dbReference type="InterPro" id="IPR009768">
    <property type="entry name" value="MAP70"/>
</dbReference>
<dbReference type="GO" id="GO:0007010">
    <property type="term" value="P:cytoskeleton organization"/>
    <property type="evidence" value="ECO:0007669"/>
    <property type="project" value="InterPro"/>
</dbReference>
<proteinExistence type="inferred from homology"/>
<dbReference type="Pfam" id="PF07058">
    <property type="entry name" value="MAP70"/>
    <property type="match status" value="1"/>
</dbReference>
<evidence type="ECO:0000256" key="5">
    <source>
        <dbReference type="ARBA" id="ARBA00023054"/>
    </source>
</evidence>
<evidence type="ECO:0000256" key="2">
    <source>
        <dbReference type="ARBA" id="ARBA00008825"/>
    </source>
</evidence>
<keyword evidence="6" id="KW-0206">Cytoskeleton</keyword>
<dbReference type="AlphaFoldDB" id="A0A2Z7CZU8"/>
<evidence type="ECO:0000256" key="3">
    <source>
        <dbReference type="ARBA" id="ARBA00022490"/>
    </source>
</evidence>
<keyword evidence="4" id="KW-0493">Microtubule</keyword>
<organism evidence="9 10">
    <name type="scientific">Dorcoceras hygrometricum</name>
    <dbReference type="NCBI Taxonomy" id="472368"/>
    <lineage>
        <taxon>Eukaryota</taxon>
        <taxon>Viridiplantae</taxon>
        <taxon>Streptophyta</taxon>
        <taxon>Embryophyta</taxon>
        <taxon>Tracheophyta</taxon>
        <taxon>Spermatophyta</taxon>
        <taxon>Magnoliopsida</taxon>
        <taxon>eudicotyledons</taxon>
        <taxon>Gunneridae</taxon>
        <taxon>Pentapetalae</taxon>
        <taxon>asterids</taxon>
        <taxon>lamiids</taxon>
        <taxon>Lamiales</taxon>
        <taxon>Gesneriaceae</taxon>
        <taxon>Didymocarpoideae</taxon>
        <taxon>Trichosporeae</taxon>
        <taxon>Loxocarpinae</taxon>
        <taxon>Dorcoceras</taxon>
    </lineage>
</organism>
<dbReference type="GO" id="GO:0008017">
    <property type="term" value="F:microtubule binding"/>
    <property type="evidence" value="ECO:0007669"/>
    <property type="project" value="InterPro"/>
</dbReference>
<evidence type="ECO:0000256" key="4">
    <source>
        <dbReference type="ARBA" id="ARBA00022701"/>
    </source>
</evidence>
<evidence type="ECO:0000313" key="9">
    <source>
        <dbReference type="EMBL" id="KZV51805.1"/>
    </source>
</evidence>
<dbReference type="GO" id="GO:0005874">
    <property type="term" value="C:microtubule"/>
    <property type="evidence" value="ECO:0007669"/>
    <property type="project" value="UniProtKB-KW"/>
</dbReference>
<reference evidence="9 10" key="1">
    <citation type="journal article" date="2015" name="Proc. Natl. Acad. Sci. U.S.A.">
        <title>The resurrection genome of Boea hygrometrica: A blueprint for survival of dehydration.</title>
        <authorList>
            <person name="Xiao L."/>
            <person name="Yang G."/>
            <person name="Zhang L."/>
            <person name="Yang X."/>
            <person name="Zhao S."/>
            <person name="Ji Z."/>
            <person name="Zhou Q."/>
            <person name="Hu M."/>
            <person name="Wang Y."/>
            <person name="Chen M."/>
            <person name="Xu Y."/>
            <person name="Jin H."/>
            <person name="Xiao X."/>
            <person name="Hu G."/>
            <person name="Bao F."/>
            <person name="Hu Y."/>
            <person name="Wan P."/>
            <person name="Li L."/>
            <person name="Deng X."/>
            <person name="Kuang T."/>
            <person name="Xiang C."/>
            <person name="Zhu J.K."/>
            <person name="Oliver M.J."/>
            <person name="He Y."/>
        </authorList>
    </citation>
    <scope>NUCLEOTIDE SEQUENCE [LARGE SCALE GENOMIC DNA]</scope>
    <source>
        <strain evidence="10">cv. XS01</strain>
    </source>
</reference>
<evidence type="ECO:0000256" key="7">
    <source>
        <dbReference type="SAM" id="Coils"/>
    </source>
</evidence>
<comment type="subcellular location">
    <subcellularLocation>
        <location evidence="1">Cytoplasm</location>
        <location evidence="1">Cytoskeleton</location>
    </subcellularLocation>
</comment>
<evidence type="ECO:0000313" key="10">
    <source>
        <dbReference type="Proteomes" id="UP000250235"/>
    </source>
</evidence>
<sequence>MVNTDISEKERDLGKAQSEIKALRATEIRKDKAVKELGSEVERLEEKLIINESLVQQKNLDIKKLTSEKREALAAQYAAEATLRRVYANQKDDDSVPIELVIAPLEAELKMRKNEVAALQEDKKAMERLARSKEAALLEAEKILKSALERALIVEEVQNQNFELRRQIEICLEENKVLEKTNRQKVFDIEKLSETIVELEGAILAGGATANTIRDYRRQISELNEEKRTLERELARAKVSANRVASVVANEWKDEKDKVMPVKQWIEERRVLQAEIQKLKDKLSISERTANAAAQVKDKLRLRLKTLEEGLRNVPGVLNKTESPKTVKTGNLFGILSSDDRTKKISTSLPRASAIGKGSVQTRDEEQASISTAEINQVNGLKKKYPSGERLLRKSLWASRNKIIDDNSEKENTKANSNVAYDQVTGNCEGIREMGNSTCMDYCCKTIKEMEVDNTEGEDMKLTKKTETLAKAIEVESRKIKRDAAVREKDPTPTKVDDKLRNPNPFKRVEAAYAREFMYMRSNSLIVPYFHMIRSMSAS</sequence>
<keyword evidence="5 7" id="KW-0175">Coiled coil</keyword>
<dbReference type="PANTHER" id="PTHR31246:SF5">
    <property type="entry name" value="MICROTUBULE-ASSOCIATED PROTEIN 70-5"/>
    <property type="match status" value="1"/>
</dbReference>
<feature type="compositionally biased region" description="Basic and acidic residues" evidence="8">
    <location>
        <begin position="482"/>
        <end position="501"/>
    </location>
</feature>
<keyword evidence="10" id="KW-1185">Reference proteome</keyword>
<protein>
    <submittedName>
        <fullName evidence="9">Microtubule-associated protein 70-5 isoform 1</fullName>
    </submittedName>
</protein>
<comment type="similarity">
    <text evidence="2">Belongs to the MAP70 family.</text>
</comment>